<name>V4PT22_STUCH</name>
<sequence>MADLRIWFLVALCLVMIGLGYVAGRSQANSEWFQWIDDKLMPIVASCDSKSSL</sequence>
<evidence type="ECO:0000313" key="3">
    <source>
        <dbReference type="Proteomes" id="UP000017822"/>
    </source>
</evidence>
<dbReference type="EMBL" id="AOFQ01000032">
    <property type="protein sequence ID" value="ESQ99320.1"/>
    <property type="molecule type" value="Genomic_DNA"/>
</dbReference>
<protein>
    <submittedName>
        <fullName evidence="2">Uncharacterized protein</fullName>
    </submittedName>
</protein>
<proteinExistence type="predicted"/>
<keyword evidence="1" id="KW-0472">Membrane</keyword>
<accession>V4PT22</accession>
<keyword evidence="1" id="KW-0812">Transmembrane</keyword>
<organism evidence="2 3">
    <name type="scientific">Stutzerimonas chloritidismutans AW-1</name>
    <dbReference type="NCBI Taxonomy" id="1263865"/>
    <lineage>
        <taxon>Bacteria</taxon>
        <taxon>Pseudomonadati</taxon>
        <taxon>Pseudomonadota</taxon>
        <taxon>Gammaproteobacteria</taxon>
        <taxon>Pseudomonadales</taxon>
        <taxon>Pseudomonadaceae</taxon>
        <taxon>Stutzerimonas</taxon>
    </lineage>
</organism>
<feature type="transmembrane region" description="Helical" evidence="1">
    <location>
        <begin position="6"/>
        <end position="24"/>
    </location>
</feature>
<evidence type="ECO:0000256" key="1">
    <source>
        <dbReference type="SAM" id="Phobius"/>
    </source>
</evidence>
<comment type="caution">
    <text evidence="2">The sequence shown here is derived from an EMBL/GenBank/DDBJ whole genome shotgun (WGS) entry which is preliminary data.</text>
</comment>
<keyword evidence="1" id="KW-1133">Transmembrane helix</keyword>
<gene>
    <name evidence="2" type="ORF">F753_11795</name>
</gene>
<evidence type="ECO:0000313" key="2">
    <source>
        <dbReference type="EMBL" id="ESQ99320.1"/>
    </source>
</evidence>
<dbReference type="AlphaFoldDB" id="V4PT22"/>
<reference evidence="2 3" key="1">
    <citation type="submission" date="2013-07" db="EMBL/GenBank/DDBJ databases">
        <authorList>
            <person name="Schaap P.J."/>
            <person name="Mehboob F."/>
            <person name="Oosterkamp M.J."/>
            <person name="de Vos W.M."/>
            <person name="Stams A.J.M."/>
            <person name="Koehorst J.J."/>
        </authorList>
    </citation>
    <scope>NUCLEOTIDE SEQUENCE [LARGE SCALE GENOMIC DNA]</scope>
    <source>
        <strain evidence="2 3">AW-1</strain>
    </source>
</reference>
<dbReference type="Proteomes" id="UP000017822">
    <property type="component" value="Unassembled WGS sequence"/>
</dbReference>